<accession>J9FMC9</accession>
<dbReference type="EMBL" id="AMCI01005720">
    <property type="protein sequence ID" value="EJW95578.1"/>
    <property type="molecule type" value="Genomic_DNA"/>
</dbReference>
<protein>
    <submittedName>
        <fullName evidence="1">Uncharacterized protein</fullName>
    </submittedName>
</protein>
<dbReference type="AlphaFoldDB" id="J9FMC9"/>
<organism evidence="1">
    <name type="scientific">gut metagenome</name>
    <dbReference type="NCBI Taxonomy" id="749906"/>
    <lineage>
        <taxon>unclassified sequences</taxon>
        <taxon>metagenomes</taxon>
        <taxon>organismal metagenomes</taxon>
    </lineage>
</organism>
<evidence type="ECO:0000313" key="1">
    <source>
        <dbReference type="EMBL" id="EJW95578.1"/>
    </source>
</evidence>
<reference evidence="1" key="1">
    <citation type="journal article" date="2012" name="PLoS ONE">
        <title>Gene sets for utilization of primary and secondary nutrition supplies in the distal gut of endangered iberian lynx.</title>
        <authorList>
            <person name="Alcaide M."/>
            <person name="Messina E."/>
            <person name="Richter M."/>
            <person name="Bargiela R."/>
            <person name="Peplies J."/>
            <person name="Huws S.A."/>
            <person name="Newbold C.J."/>
            <person name="Golyshin P.N."/>
            <person name="Simon M.A."/>
            <person name="Lopez G."/>
            <person name="Yakimov M.M."/>
            <person name="Ferrer M."/>
        </authorList>
    </citation>
    <scope>NUCLEOTIDE SEQUENCE</scope>
</reference>
<name>J9FMC9_9ZZZZ</name>
<sequence length="44" mass="5422">MLIIWSIERQRQRSMYRRPSAIISQRRSRRILYRVLSFSTLPAE</sequence>
<gene>
    <name evidence="1" type="ORF">EVA_16318</name>
</gene>
<proteinExistence type="predicted"/>
<comment type="caution">
    <text evidence="1">The sequence shown here is derived from an EMBL/GenBank/DDBJ whole genome shotgun (WGS) entry which is preliminary data.</text>
</comment>